<feature type="region of interest" description="Disordered" evidence="1">
    <location>
        <begin position="1"/>
        <end position="20"/>
    </location>
</feature>
<dbReference type="EMBL" id="JABXXO010000011">
    <property type="protein sequence ID" value="KAF7763953.1"/>
    <property type="molecule type" value="Genomic_DNA"/>
</dbReference>
<comment type="caution">
    <text evidence="2">The sequence shown here is derived from an EMBL/GenBank/DDBJ whole genome shotgun (WGS) entry which is preliminary data.</text>
</comment>
<evidence type="ECO:0000256" key="1">
    <source>
        <dbReference type="SAM" id="MobiDB-lite"/>
    </source>
</evidence>
<name>A0A8H7C5X1_AGABI</name>
<dbReference type="Proteomes" id="UP000629468">
    <property type="component" value="Unassembled WGS sequence"/>
</dbReference>
<feature type="compositionally biased region" description="Polar residues" evidence="1">
    <location>
        <begin position="61"/>
        <end position="71"/>
    </location>
</feature>
<gene>
    <name evidence="2" type="ORF">Agabi119p4_8490</name>
</gene>
<feature type="compositionally biased region" description="Low complexity" evidence="1">
    <location>
        <begin position="47"/>
        <end position="60"/>
    </location>
</feature>
<proteinExistence type="predicted"/>
<dbReference type="AlphaFoldDB" id="A0A8H7C5X1"/>
<feature type="region of interest" description="Disordered" evidence="1">
    <location>
        <begin position="33"/>
        <end position="79"/>
    </location>
</feature>
<protein>
    <submittedName>
        <fullName evidence="2">Uncharacterized protein</fullName>
    </submittedName>
</protein>
<accession>A0A8H7C5X1</accession>
<organism evidence="2 3">
    <name type="scientific">Agaricus bisporus var. burnettii</name>
    <dbReference type="NCBI Taxonomy" id="192524"/>
    <lineage>
        <taxon>Eukaryota</taxon>
        <taxon>Fungi</taxon>
        <taxon>Dikarya</taxon>
        <taxon>Basidiomycota</taxon>
        <taxon>Agaricomycotina</taxon>
        <taxon>Agaricomycetes</taxon>
        <taxon>Agaricomycetidae</taxon>
        <taxon>Agaricales</taxon>
        <taxon>Agaricineae</taxon>
        <taxon>Agaricaceae</taxon>
        <taxon>Agaricus</taxon>
    </lineage>
</organism>
<reference evidence="2 3" key="1">
    <citation type="journal article" name="Sci. Rep.">
        <title>Telomere-to-telomere assembled and centromere annotated genomes of the two main subspecies of the button mushroom Agaricus bisporus reveal especially polymorphic chromosome ends.</title>
        <authorList>
            <person name="Sonnenberg A.S.M."/>
            <person name="Sedaghat-Telgerd N."/>
            <person name="Lavrijssen B."/>
            <person name="Ohm R.A."/>
            <person name="Hendrickx P.M."/>
            <person name="Scholtmeijer K."/>
            <person name="Baars J.J.P."/>
            <person name="van Peer A."/>
        </authorList>
    </citation>
    <scope>NUCLEOTIDE SEQUENCE [LARGE SCALE GENOMIC DNA]</scope>
    <source>
        <strain evidence="2 3">H119_p4</strain>
    </source>
</reference>
<evidence type="ECO:0000313" key="3">
    <source>
        <dbReference type="Proteomes" id="UP000629468"/>
    </source>
</evidence>
<evidence type="ECO:0000313" key="2">
    <source>
        <dbReference type="EMBL" id="KAF7763953.1"/>
    </source>
</evidence>
<sequence>MEHNNDASVFPDHSAPGNQQEMQNQFSPLQFSLSLPAPSGLQEMPNQSLQVQHSLSLSPQTSPTFQITPPSDQVMPHGPSTLSMATTQQMLPLGIADLFQQQINMQQQHMQTIQQQHSIERQQYQQFQLQMASEIRHLC</sequence>